<evidence type="ECO:0000256" key="2">
    <source>
        <dbReference type="ARBA" id="ARBA00006214"/>
    </source>
</evidence>
<dbReference type="PANTHER" id="PTHR34573:SF1">
    <property type="entry name" value="VITAMIN K EPOXIDE REDUCTASE DOMAIN-CONTAINING PROTEIN"/>
    <property type="match status" value="1"/>
</dbReference>
<keyword evidence="14" id="KW-1185">Reference proteome</keyword>
<keyword evidence="6" id="KW-0560">Oxidoreductase</keyword>
<dbReference type="Gene3D" id="3.40.30.10">
    <property type="entry name" value="Glutaredoxin"/>
    <property type="match status" value="1"/>
</dbReference>
<keyword evidence="5 11" id="KW-1133">Transmembrane helix</keyword>
<dbReference type="GO" id="GO:0016020">
    <property type="term" value="C:membrane"/>
    <property type="evidence" value="ECO:0007669"/>
    <property type="project" value="UniProtKB-SubCell"/>
</dbReference>
<evidence type="ECO:0000256" key="5">
    <source>
        <dbReference type="ARBA" id="ARBA00022989"/>
    </source>
</evidence>
<dbReference type="InterPro" id="IPR036249">
    <property type="entry name" value="Thioredoxin-like_sf"/>
</dbReference>
<evidence type="ECO:0000256" key="8">
    <source>
        <dbReference type="ARBA" id="ARBA00023157"/>
    </source>
</evidence>
<comment type="subcellular location">
    <subcellularLocation>
        <location evidence="1">Membrane</location>
        <topology evidence="1">Multi-pass membrane protein</topology>
    </subcellularLocation>
</comment>
<dbReference type="PANTHER" id="PTHR34573">
    <property type="entry name" value="VKC DOMAIN-CONTAINING PROTEIN"/>
    <property type="match status" value="1"/>
</dbReference>
<evidence type="ECO:0000256" key="7">
    <source>
        <dbReference type="ARBA" id="ARBA00023136"/>
    </source>
</evidence>
<evidence type="ECO:0000256" key="3">
    <source>
        <dbReference type="ARBA" id="ARBA00022692"/>
    </source>
</evidence>
<dbReference type="GO" id="GO:0048038">
    <property type="term" value="F:quinone binding"/>
    <property type="evidence" value="ECO:0007669"/>
    <property type="project" value="UniProtKB-KW"/>
</dbReference>
<dbReference type="GO" id="GO:0016491">
    <property type="term" value="F:oxidoreductase activity"/>
    <property type="evidence" value="ECO:0007669"/>
    <property type="project" value="UniProtKB-KW"/>
</dbReference>
<sequence length="389" mass="40969">MAIFVHLSSLSPSTSFHLPTLTFPLIAAGSKRGTAVLLSLSSRFRCWSGSSPPPPPSPSPSPPPPPPPPLFDSDEASFRGKGSSTGDNSAYIWCAGLGALGFVETCYLTFLKVTDSEAFCPVGGGSCGDVLSSDYASVFGIPLPLYGALAYGFVAFLGLQLSGKKAVFGLGETDARLALLGSTTSMATASAYFLYLLSTKFAGVSCPYCLFSAALSFSLFFITVKDYGFQEIKKLVGVQLVIAGLVVAALSNSYSTADLPVSSDIDLEHFETEITSESTPFSISLAKHLRAIGAKMYGAFWCSHCLEQKQMFGREAMKIVDYVECFPEGAGKGKNILKECTDVGIEGFPTWIIRGQAISGEQTLSDLAAASGLSSSDGLSASEPGRTNR</sequence>
<evidence type="ECO:0000256" key="6">
    <source>
        <dbReference type="ARBA" id="ARBA00023002"/>
    </source>
</evidence>
<comment type="similarity">
    <text evidence="2">Belongs to the VKOR family.</text>
</comment>
<dbReference type="InterPro" id="IPR012932">
    <property type="entry name" value="VKOR"/>
</dbReference>
<keyword evidence="3 11" id="KW-0812">Transmembrane</keyword>
<organism evidence="13 14">
    <name type="scientific">Spirodela intermedia</name>
    <name type="common">Intermediate duckweed</name>
    <dbReference type="NCBI Taxonomy" id="51605"/>
    <lineage>
        <taxon>Eukaryota</taxon>
        <taxon>Viridiplantae</taxon>
        <taxon>Streptophyta</taxon>
        <taxon>Embryophyta</taxon>
        <taxon>Tracheophyta</taxon>
        <taxon>Spermatophyta</taxon>
        <taxon>Magnoliopsida</taxon>
        <taxon>Liliopsida</taxon>
        <taxon>Araceae</taxon>
        <taxon>Lemnoideae</taxon>
        <taxon>Spirodela</taxon>
    </lineage>
</organism>
<evidence type="ECO:0000256" key="1">
    <source>
        <dbReference type="ARBA" id="ARBA00004141"/>
    </source>
</evidence>
<feature type="transmembrane region" description="Helical" evidence="11">
    <location>
        <begin position="175"/>
        <end position="195"/>
    </location>
</feature>
<evidence type="ECO:0000256" key="9">
    <source>
        <dbReference type="ARBA" id="ARBA00023284"/>
    </source>
</evidence>
<keyword evidence="7 11" id="KW-0472">Membrane</keyword>
<protein>
    <recommendedName>
        <fullName evidence="12">Vitamin K epoxide reductase domain-containing protein</fullName>
    </recommendedName>
</protein>
<feature type="region of interest" description="Disordered" evidence="10">
    <location>
        <begin position="49"/>
        <end position="85"/>
    </location>
</feature>
<evidence type="ECO:0000313" key="14">
    <source>
        <dbReference type="Proteomes" id="UP000663760"/>
    </source>
</evidence>
<feature type="transmembrane region" description="Helical" evidence="11">
    <location>
        <begin position="90"/>
        <end position="110"/>
    </location>
</feature>
<dbReference type="SMART" id="SM00756">
    <property type="entry name" value="VKc"/>
    <property type="match status" value="1"/>
</dbReference>
<dbReference type="OrthoDB" id="343052at2759"/>
<dbReference type="AlphaFoldDB" id="A0A7I8K4N4"/>
<reference evidence="13" key="1">
    <citation type="submission" date="2020-02" db="EMBL/GenBank/DDBJ databases">
        <authorList>
            <person name="Scholz U."/>
            <person name="Mascher M."/>
            <person name="Fiebig A."/>
        </authorList>
    </citation>
    <scope>NUCLEOTIDE SEQUENCE</scope>
</reference>
<feature type="compositionally biased region" description="Pro residues" evidence="10">
    <location>
        <begin position="51"/>
        <end position="70"/>
    </location>
</feature>
<dbReference type="CDD" id="cd12916">
    <property type="entry name" value="VKOR_1"/>
    <property type="match status" value="1"/>
</dbReference>
<feature type="transmembrane region" description="Helical" evidence="11">
    <location>
        <begin position="201"/>
        <end position="223"/>
    </location>
</feature>
<feature type="transmembrane region" description="Helical" evidence="11">
    <location>
        <begin position="143"/>
        <end position="163"/>
    </location>
</feature>
<feature type="transmembrane region" description="Helical" evidence="11">
    <location>
        <begin position="235"/>
        <end position="254"/>
    </location>
</feature>
<evidence type="ECO:0000256" key="10">
    <source>
        <dbReference type="SAM" id="MobiDB-lite"/>
    </source>
</evidence>
<evidence type="ECO:0000256" key="4">
    <source>
        <dbReference type="ARBA" id="ARBA00022719"/>
    </source>
</evidence>
<dbReference type="EMBL" id="LR746265">
    <property type="protein sequence ID" value="CAA7391477.1"/>
    <property type="molecule type" value="Genomic_DNA"/>
</dbReference>
<dbReference type="Pfam" id="PF07884">
    <property type="entry name" value="VKOR"/>
    <property type="match status" value="1"/>
</dbReference>
<keyword evidence="4" id="KW-0874">Quinone</keyword>
<dbReference type="InterPro" id="IPR044698">
    <property type="entry name" value="VKOR/LTO1"/>
</dbReference>
<accession>A0A7I8K4N4</accession>
<proteinExistence type="inferred from homology"/>
<evidence type="ECO:0000313" key="13">
    <source>
        <dbReference type="EMBL" id="CAA7391477.1"/>
    </source>
</evidence>
<keyword evidence="9" id="KW-0676">Redox-active center</keyword>
<keyword evidence="8" id="KW-1015">Disulfide bond</keyword>
<name>A0A7I8K4N4_SPIIN</name>
<evidence type="ECO:0000256" key="11">
    <source>
        <dbReference type="SAM" id="Phobius"/>
    </source>
</evidence>
<gene>
    <name evidence="13" type="ORF">SI8410_02002774</name>
</gene>
<dbReference type="SUPFAM" id="SSF52833">
    <property type="entry name" value="Thioredoxin-like"/>
    <property type="match status" value="1"/>
</dbReference>
<dbReference type="Gene3D" id="1.20.1440.130">
    <property type="entry name" value="VKOR domain"/>
    <property type="match status" value="1"/>
</dbReference>
<dbReference type="Proteomes" id="UP000663760">
    <property type="component" value="Chromosome 2"/>
</dbReference>
<evidence type="ECO:0000259" key="12">
    <source>
        <dbReference type="SMART" id="SM00756"/>
    </source>
</evidence>
<dbReference type="InterPro" id="IPR038354">
    <property type="entry name" value="VKOR_sf"/>
</dbReference>
<feature type="domain" description="Vitamin K epoxide reductase" evidence="12">
    <location>
        <begin position="87"/>
        <end position="227"/>
    </location>
</feature>